<feature type="transmembrane region" description="Helical" evidence="1">
    <location>
        <begin position="44"/>
        <end position="68"/>
    </location>
</feature>
<feature type="transmembrane region" description="Helical" evidence="1">
    <location>
        <begin position="74"/>
        <end position="94"/>
    </location>
</feature>
<evidence type="ECO:0000256" key="1">
    <source>
        <dbReference type="SAM" id="Phobius"/>
    </source>
</evidence>
<keyword evidence="1" id="KW-0812">Transmembrane</keyword>
<proteinExistence type="predicted"/>
<protein>
    <submittedName>
        <fullName evidence="2">Uncharacterized protein</fullName>
    </submittedName>
</protein>
<dbReference type="EMBL" id="JAVIXS010000014">
    <property type="protein sequence ID" value="MDR4953345.1"/>
    <property type="molecule type" value="Genomic_DNA"/>
</dbReference>
<keyword evidence="1" id="KW-0472">Membrane</keyword>
<evidence type="ECO:0000313" key="3">
    <source>
        <dbReference type="Proteomes" id="UP001260959"/>
    </source>
</evidence>
<accession>A0ABU1E6B8</accession>
<gene>
    <name evidence="2" type="ORF">REB14_14285</name>
</gene>
<dbReference type="Proteomes" id="UP001260959">
    <property type="component" value="Unassembled WGS sequence"/>
</dbReference>
<name>A0ABU1E6B8_9FLAO</name>
<keyword evidence="3" id="KW-1185">Reference proteome</keyword>
<reference evidence="2 3" key="1">
    <citation type="submission" date="2023-08" db="EMBL/GenBank/DDBJ databases">
        <authorList>
            <person name="Maltman C."/>
        </authorList>
    </citation>
    <scope>NUCLEOTIDE SEQUENCE [LARGE SCALE GENOMIC DNA]</scope>
    <source>
        <strain evidence="2 3">ES2</strain>
    </source>
</reference>
<evidence type="ECO:0000313" key="2">
    <source>
        <dbReference type="EMBL" id="MDR4953345.1"/>
    </source>
</evidence>
<sequence length="102" mass="12003">MNDLFNFLVNILMLLVALIPYRKYIKRKIQEIYEHPYYRPLNNIIAAGTSIFLVVSYFIVAMLFWILKFKASEAGFYICIGGTTPVIAFALFFYRINYMPKL</sequence>
<organism evidence="2 3">
    <name type="scientific">Chryseobacterium metallicongregator</name>
    <dbReference type="NCBI Taxonomy" id="3073042"/>
    <lineage>
        <taxon>Bacteria</taxon>
        <taxon>Pseudomonadati</taxon>
        <taxon>Bacteroidota</taxon>
        <taxon>Flavobacteriia</taxon>
        <taxon>Flavobacteriales</taxon>
        <taxon>Weeksellaceae</taxon>
        <taxon>Chryseobacterium group</taxon>
        <taxon>Chryseobacterium</taxon>
    </lineage>
</organism>
<comment type="caution">
    <text evidence="2">The sequence shown here is derived from an EMBL/GenBank/DDBJ whole genome shotgun (WGS) entry which is preliminary data.</text>
</comment>
<keyword evidence="1" id="KW-1133">Transmembrane helix</keyword>
<dbReference type="RefSeq" id="WP_309522495.1">
    <property type="nucleotide sequence ID" value="NZ_JAVIXS010000014.1"/>
</dbReference>
<feature type="transmembrane region" description="Helical" evidence="1">
    <location>
        <begin position="6"/>
        <end position="24"/>
    </location>
</feature>